<protein>
    <submittedName>
        <fullName evidence="1">Uncharacterized protein</fullName>
    </submittedName>
</protein>
<evidence type="ECO:0000313" key="2">
    <source>
        <dbReference type="Proteomes" id="UP000824120"/>
    </source>
</evidence>
<name>A0A9J5WL14_SOLCO</name>
<reference evidence="1 2" key="1">
    <citation type="submission" date="2020-09" db="EMBL/GenBank/DDBJ databases">
        <title>De no assembly of potato wild relative species, Solanum commersonii.</title>
        <authorList>
            <person name="Cho K."/>
        </authorList>
    </citation>
    <scope>NUCLEOTIDE SEQUENCE [LARGE SCALE GENOMIC DNA]</scope>
    <source>
        <strain evidence="1">LZ3.2</strain>
        <tissue evidence="1">Leaf</tissue>
    </source>
</reference>
<evidence type="ECO:0000313" key="1">
    <source>
        <dbReference type="EMBL" id="KAG5575935.1"/>
    </source>
</evidence>
<gene>
    <name evidence="1" type="ORF">H5410_056069</name>
</gene>
<proteinExistence type="predicted"/>
<sequence>MDCNLVAIISGENKFTTFLGKLQCCGMYTSSYFSNIPKKAFDPGSLSITLESYLFNYLKIDLTMMSNSWLPKPINLLSNDVDLFLIVLNF</sequence>
<accession>A0A9J5WL14</accession>
<keyword evidence="2" id="KW-1185">Reference proteome</keyword>
<comment type="caution">
    <text evidence="1">The sequence shown here is derived from an EMBL/GenBank/DDBJ whole genome shotgun (WGS) entry which is preliminary data.</text>
</comment>
<dbReference type="AlphaFoldDB" id="A0A9J5WL14"/>
<organism evidence="1 2">
    <name type="scientific">Solanum commersonii</name>
    <name type="common">Commerson's wild potato</name>
    <name type="synonym">Commerson's nightshade</name>
    <dbReference type="NCBI Taxonomy" id="4109"/>
    <lineage>
        <taxon>Eukaryota</taxon>
        <taxon>Viridiplantae</taxon>
        <taxon>Streptophyta</taxon>
        <taxon>Embryophyta</taxon>
        <taxon>Tracheophyta</taxon>
        <taxon>Spermatophyta</taxon>
        <taxon>Magnoliopsida</taxon>
        <taxon>eudicotyledons</taxon>
        <taxon>Gunneridae</taxon>
        <taxon>Pentapetalae</taxon>
        <taxon>asterids</taxon>
        <taxon>lamiids</taxon>
        <taxon>Solanales</taxon>
        <taxon>Solanaceae</taxon>
        <taxon>Solanoideae</taxon>
        <taxon>Solaneae</taxon>
        <taxon>Solanum</taxon>
    </lineage>
</organism>
<dbReference type="Proteomes" id="UP000824120">
    <property type="component" value="Chromosome 11"/>
</dbReference>
<dbReference type="EMBL" id="JACXVP010000011">
    <property type="protein sequence ID" value="KAG5575935.1"/>
    <property type="molecule type" value="Genomic_DNA"/>
</dbReference>